<keyword evidence="6" id="KW-0238">DNA-binding</keyword>
<keyword evidence="3 9" id="KW-0863">Zinc-finger</keyword>
<dbReference type="PROSITE" id="PS50808">
    <property type="entry name" value="ZF_BED"/>
    <property type="match status" value="1"/>
</dbReference>
<keyword evidence="13" id="KW-1185">Reference proteome</keyword>
<keyword evidence="8" id="KW-0539">Nucleus</keyword>
<dbReference type="PANTHER" id="PTHR46481">
    <property type="entry name" value="ZINC FINGER BED DOMAIN-CONTAINING PROTEIN 4"/>
    <property type="match status" value="1"/>
</dbReference>
<dbReference type="GO" id="GO:0005634">
    <property type="term" value="C:nucleus"/>
    <property type="evidence" value="ECO:0007669"/>
    <property type="project" value="UniProtKB-SubCell"/>
</dbReference>
<evidence type="ECO:0000256" key="3">
    <source>
        <dbReference type="ARBA" id="ARBA00022771"/>
    </source>
</evidence>
<dbReference type="Gene3D" id="1.10.10.1070">
    <property type="entry name" value="Zinc finger, BED domain-containing"/>
    <property type="match status" value="1"/>
</dbReference>
<evidence type="ECO:0000256" key="10">
    <source>
        <dbReference type="SAM" id="MobiDB-lite"/>
    </source>
</evidence>
<dbReference type="AlphaFoldDB" id="A0A3Q2Y3B3"/>
<dbReference type="GO" id="GO:0046983">
    <property type="term" value="F:protein dimerization activity"/>
    <property type="evidence" value="ECO:0007669"/>
    <property type="project" value="InterPro"/>
</dbReference>
<evidence type="ECO:0000256" key="1">
    <source>
        <dbReference type="ARBA" id="ARBA00004123"/>
    </source>
</evidence>
<evidence type="ECO:0000256" key="7">
    <source>
        <dbReference type="ARBA" id="ARBA00023163"/>
    </source>
</evidence>
<dbReference type="GeneID" id="109528593"/>
<dbReference type="Pfam" id="PF02892">
    <property type="entry name" value="zf-BED"/>
    <property type="match status" value="1"/>
</dbReference>
<dbReference type="KEGG" id="hcq:109528593"/>
<evidence type="ECO:0000256" key="5">
    <source>
        <dbReference type="ARBA" id="ARBA00023015"/>
    </source>
</evidence>
<dbReference type="Ensembl" id="ENSHCOT00000026743.1">
    <property type="protein sequence ID" value="ENSHCOP00000011931.1"/>
    <property type="gene ID" value="ENSHCOG00000014866.1"/>
</dbReference>
<reference evidence="12" key="1">
    <citation type="submission" date="2025-08" db="UniProtKB">
        <authorList>
            <consortium name="Ensembl"/>
        </authorList>
    </citation>
    <scope>IDENTIFICATION</scope>
</reference>
<evidence type="ECO:0000256" key="4">
    <source>
        <dbReference type="ARBA" id="ARBA00022833"/>
    </source>
</evidence>
<reference evidence="12" key="2">
    <citation type="submission" date="2025-09" db="UniProtKB">
        <authorList>
            <consortium name="Ensembl"/>
        </authorList>
    </citation>
    <scope>IDENTIFICATION</scope>
</reference>
<protein>
    <submittedName>
        <fullName evidence="12">Zinc finger BED domain-containing protein 1-like</fullName>
    </submittedName>
</protein>
<feature type="region of interest" description="Disordered" evidence="10">
    <location>
        <begin position="483"/>
        <end position="507"/>
    </location>
</feature>
<dbReference type="PANTHER" id="PTHR46481:SF10">
    <property type="entry name" value="ZINC FINGER BED DOMAIN-CONTAINING PROTEIN 39"/>
    <property type="match status" value="1"/>
</dbReference>
<dbReference type="SUPFAM" id="SSF140996">
    <property type="entry name" value="Hermes dimerisation domain"/>
    <property type="match status" value="1"/>
</dbReference>
<dbReference type="OrthoDB" id="1607513at2759"/>
<dbReference type="InterPro" id="IPR008906">
    <property type="entry name" value="HATC_C_dom"/>
</dbReference>
<keyword evidence="5" id="KW-0805">Transcription regulation</keyword>
<dbReference type="GO" id="GO:0009791">
    <property type="term" value="P:post-embryonic development"/>
    <property type="evidence" value="ECO:0007669"/>
    <property type="project" value="UniProtKB-ARBA"/>
</dbReference>
<dbReference type="OMA" id="DIREWWK"/>
<dbReference type="GeneTree" id="ENSGT00940000158431"/>
<keyword evidence="2" id="KW-0479">Metal-binding</keyword>
<dbReference type="InterPro" id="IPR036236">
    <property type="entry name" value="Znf_C2H2_sf"/>
</dbReference>
<dbReference type="SUPFAM" id="SSF57667">
    <property type="entry name" value="beta-beta-alpha zinc fingers"/>
    <property type="match status" value="1"/>
</dbReference>
<dbReference type="Pfam" id="PF05699">
    <property type="entry name" value="Dimer_Tnp_hAT"/>
    <property type="match status" value="1"/>
</dbReference>
<accession>A0A3Q2Y3B3</accession>
<keyword evidence="4" id="KW-0862">Zinc</keyword>
<evidence type="ECO:0000256" key="2">
    <source>
        <dbReference type="ARBA" id="ARBA00022723"/>
    </source>
</evidence>
<comment type="subcellular location">
    <subcellularLocation>
        <location evidence="1">Nucleus</location>
    </subcellularLocation>
</comment>
<proteinExistence type="predicted"/>
<dbReference type="InterPro" id="IPR012337">
    <property type="entry name" value="RNaseH-like_sf"/>
</dbReference>
<dbReference type="GO" id="GO:0008270">
    <property type="term" value="F:zinc ion binding"/>
    <property type="evidence" value="ECO:0007669"/>
    <property type="project" value="UniProtKB-KW"/>
</dbReference>
<evidence type="ECO:0000256" key="9">
    <source>
        <dbReference type="PROSITE-ProRule" id="PRU00027"/>
    </source>
</evidence>
<dbReference type="InterPro" id="IPR052035">
    <property type="entry name" value="ZnF_BED_domain_contain"/>
</dbReference>
<name>A0A3Q2Y3B3_HIPCM</name>
<dbReference type="GO" id="GO:0003677">
    <property type="term" value="F:DNA binding"/>
    <property type="evidence" value="ECO:0007669"/>
    <property type="project" value="UniProtKB-KW"/>
</dbReference>
<dbReference type="InterPro" id="IPR003656">
    <property type="entry name" value="Znf_BED"/>
</dbReference>
<evidence type="ECO:0000256" key="6">
    <source>
        <dbReference type="ARBA" id="ARBA00023125"/>
    </source>
</evidence>
<evidence type="ECO:0000259" key="11">
    <source>
        <dbReference type="PROSITE" id="PS50808"/>
    </source>
</evidence>
<dbReference type="SMART" id="SM00614">
    <property type="entry name" value="ZnF_BED"/>
    <property type="match status" value="1"/>
</dbReference>
<dbReference type="Proteomes" id="UP000264820">
    <property type="component" value="Unplaced"/>
</dbReference>
<evidence type="ECO:0000313" key="13">
    <source>
        <dbReference type="Proteomes" id="UP000264820"/>
    </source>
</evidence>
<dbReference type="RefSeq" id="XP_019746961.1">
    <property type="nucleotide sequence ID" value="XM_019891402.1"/>
</dbReference>
<dbReference type="SUPFAM" id="SSF53098">
    <property type="entry name" value="Ribonuclease H-like"/>
    <property type="match status" value="1"/>
</dbReference>
<feature type="domain" description="BED-type" evidence="11">
    <location>
        <begin position="13"/>
        <end position="64"/>
    </location>
</feature>
<organism evidence="12 13">
    <name type="scientific">Hippocampus comes</name>
    <name type="common">Tiger tail seahorse</name>
    <dbReference type="NCBI Taxonomy" id="109280"/>
    <lineage>
        <taxon>Eukaryota</taxon>
        <taxon>Metazoa</taxon>
        <taxon>Chordata</taxon>
        <taxon>Craniata</taxon>
        <taxon>Vertebrata</taxon>
        <taxon>Euteleostomi</taxon>
        <taxon>Actinopterygii</taxon>
        <taxon>Neopterygii</taxon>
        <taxon>Teleostei</taxon>
        <taxon>Neoteleostei</taxon>
        <taxon>Acanthomorphata</taxon>
        <taxon>Syngnathiaria</taxon>
        <taxon>Syngnathiformes</taxon>
        <taxon>Syngnathoidei</taxon>
        <taxon>Syngnathidae</taxon>
        <taxon>Hippocampus</taxon>
    </lineage>
</organism>
<evidence type="ECO:0000313" key="12">
    <source>
        <dbReference type="Ensembl" id="ENSHCOP00000011931.1"/>
    </source>
</evidence>
<keyword evidence="7" id="KW-0804">Transcription</keyword>
<evidence type="ECO:0000256" key="8">
    <source>
        <dbReference type="ARBA" id="ARBA00023242"/>
    </source>
</evidence>
<sequence>MAESQQETAHKRQRMSKVWDHFKLKKEDRKVQCVYCNAELAFHNSTSVMIQHLIRKHPVKVRSTSLAETSSSQRPMDCFLRSATSCTAEESALLTESILKMLVTDMRPLSMVEDEGFKKMISAFNPKYSMPARPHFKSLMEKKHQQITEKLKTVLQDTESVALTTDIWTSMGTESYLRVACHFLGEDWEMKSFSLTTVPLKENHTAANIADCLEETTDKFHIPFPKVKAVVHDNGATVVAAANILKERHGWVSVRCSGHILNFIVQSTLKNSKTITNCVASARSLVEHFKKSELACAKLQEMQKQMGMPPLMLIRDVSTRWNGTYHMLSRLLGQRWPMTAALSDPTVNSSGKHHHLDLKPEQWNLSEELTRVLGPFVSVTEFLHGEQYVTLSSLPQLVHNLKKAALSSAFESASVKEFQAQVAEQITERWQELFFFQPEAPNTVLLAAALDPRFRKLKFLPAEDVFKVQSTIQSMALAFKKEERQSQVSEDEGTATSESRFAPKDGSFANTILGSSSDSDASDEEHEAQQLSQAVQKEVLQYFGELPLSKKDNPLLWWRTNETRYPTLAKLAKPFLGIPATLTPSERLFFATGNIVSRRRASLSSEHVDLLTFLHCNHRLL</sequence>